<evidence type="ECO:0000313" key="6">
    <source>
        <dbReference type="Proteomes" id="UP000657918"/>
    </source>
</evidence>
<dbReference type="InterPro" id="IPR011990">
    <property type="entry name" value="TPR-like_helical_dom_sf"/>
</dbReference>
<dbReference type="EMBL" id="JADGMS010000004">
    <property type="protein sequence ID" value="KAF9683406.1"/>
    <property type="molecule type" value="Genomic_DNA"/>
</dbReference>
<keyword evidence="6" id="KW-1185">Reference proteome</keyword>
<feature type="region of interest" description="Disordered" evidence="4">
    <location>
        <begin position="1"/>
        <end position="27"/>
    </location>
</feature>
<feature type="compositionally biased region" description="Polar residues" evidence="4">
    <location>
        <begin position="1"/>
        <end position="11"/>
    </location>
</feature>
<proteinExistence type="inferred from homology"/>
<feature type="repeat" description="PPR" evidence="3">
    <location>
        <begin position="163"/>
        <end position="197"/>
    </location>
</feature>
<dbReference type="Pfam" id="PF01535">
    <property type="entry name" value="PPR"/>
    <property type="match status" value="3"/>
</dbReference>
<organism evidence="5 6">
    <name type="scientific">Salix dunnii</name>
    <dbReference type="NCBI Taxonomy" id="1413687"/>
    <lineage>
        <taxon>Eukaryota</taxon>
        <taxon>Viridiplantae</taxon>
        <taxon>Streptophyta</taxon>
        <taxon>Embryophyta</taxon>
        <taxon>Tracheophyta</taxon>
        <taxon>Spermatophyta</taxon>
        <taxon>Magnoliopsida</taxon>
        <taxon>eudicotyledons</taxon>
        <taxon>Gunneridae</taxon>
        <taxon>Pentapetalae</taxon>
        <taxon>rosids</taxon>
        <taxon>fabids</taxon>
        <taxon>Malpighiales</taxon>
        <taxon>Salicaceae</taxon>
        <taxon>Saliceae</taxon>
        <taxon>Salix</taxon>
    </lineage>
</organism>
<dbReference type="PANTHER" id="PTHR47939:SF9">
    <property type="entry name" value="(WILD MALAYSIAN BANANA) HYPOTHETICAL PROTEIN"/>
    <property type="match status" value="1"/>
</dbReference>
<evidence type="ECO:0008006" key="7">
    <source>
        <dbReference type="Google" id="ProtNLM"/>
    </source>
</evidence>
<name>A0A835N2J2_9ROSI</name>
<comment type="similarity">
    <text evidence="1">Belongs to the PPR family. P subfamily.</text>
</comment>
<evidence type="ECO:0000256" key="4">
    <source>
        <dbReference type="SAM" id="MobiDB-lite"/>
    </source>
</evidence>
<evidence type="ECO:0000313" key="5">
    <source>
        <dbReference type="EMBL" id="KAF9683406.1"/>
    </source>
</evidence>
<dbReference type="NCBIfam" id="TIGR00756">
    <property type="entry name" value="PPR"/>
    <property type="match status" value="4"/>
</dbReference>
<evidence type="ECO:0000256" key="3">
    <source>
        <dbReference type="PROSITE-ProRule" id="PRU00708"/>
    </source>
</evidence>
<evidence type="ECO:0000256" key="2">
    <source>
        <dbReference type="ARBA" id="ARBA00022737"/>
    </source>
</evidence>
<comment type="caution">
    <text evidence="5">The sequence shown here is derived from an EMBL/GenBank/DDBJ whole genome shotgun (WGS) entry which is preliminary data.</text>
</comment>
<feature type="repeat" description="PPR" evidence="3">
    <location>
        <begin position="234"/>
        <end position="268"/>
    </location>
</feature>
<protein>
    <recommendedName>
        <fullName evidence="7">Pentatricopeptide repeat-containing protein</fullName>
    </recommendedName>
</protein>
<evidence type="ECO:0000256" key="1">
    <source>
        <dbReference type="ARBA" id="ARBA00007626"/>
    </source>
</evidence>
<dbReference type="InterPro" id="IPR050667">
    <property type="entry name" value="PPR-containing_protein"/>
</dbReference>
<dbReference type="Proteomes" id="UP000657918">
    <property type="component" value="Chromosome 4"/>
</dbReference>
<dbReference type="PROSITE" id="PS51375">
    <property type="entry name" value="PPR"/>
    <property type="match status" value="3"/>
</dbReference>
<feature type="repeat" description="PPR" evidence="3">
    <location>
        <begin position="269"/>
        <end position="303"/>
    </location>
</feature>
<dbReference type="InterPro" id="IPR002885">
    <property type="entry name" value="PPR_rpt"/>
</dbReference>
<dbReference type="AlphaFoldDB" id="A0A835N2J2"/>
<dbReference type="Gene3D" id="1.25.40.10">
    <property type="entry name" value="Tetratricopeptide repeat domain"/>
    <property type="match status" value="3"/>
</dbReference>
<sequence length="408" mass="46118">MSTINPYNKSPCTRKHHIHLSEPNDKSEISKQSLTQICRSASLTPEANIDRIAFSVAIDKLAKSNNFSYIDEYLTELRTSRPDLRTEQFAAHSIVLFGKAGMIDHAIQLFKEYHEKNQNGVVLSSGSVKLLNSLLFSCILAKKYDEVKRVFVNFTKSYTIEPNLDTYNTVIQAFSEGGSSSSCYSVLNEMDKKGVKPNATTFGNLIAGFYKEEKFEDVGKVLKMMEEDYGINAGIDIYNIRIRSLCKLKRSKEAEALLGGCIARGVKPKAVSYRYLIFGFCKEGNLEAAKSLFKSMVNRGCKPDYYCYSTLVYFLSKGRDFESAYRICKESMEKKLVPNFPTMKMLVEGLVSSGNVEKAKELIGEIKEKFSKNVDLWNEVLICMVDKDDKLYNKSHLIILIKACLISQ</sequence>
<keyword evidence="2" id="KW-0677">Repeat</keyword>
<dbReference type="FunFam" id="1.25.40.10:FF:002250">
    <property type="entry name" value="Pentatricopeptide repeat-containing protein, mitochondrial"/>
    <property type="match status" value="1"/>
</dbReference>
<dbReference type="Pfam" id="PF13041">
    <property type="entry name" value="PPR_2"/>
    <property type="match status" value="2"/>
</dbReference>
<accession>A0A835N2J2</accession>
<dbReference type="PANTHER" id="PTHR47939">
    <property type="entry name" value="MEMBRANE-ASSOCIATED SALT-INDUCIBLE PROTEIN-LIKE"/>
    <property type="match status" value="1"/>
</dbReference>
<reference evidence="5 6" key="1">
    <citation type="submission" date="2020-10" db="EMBL/GenBank/DDBJ databases">
        <title>Plant Genome Project.</title>
        <authorList>
            <person name="Zhang R.-G."/>
        </authorList>
    </citation>
    <scope>NUCLEOTIDE SEQUENCE [LARGE SCALE GENOMIC DNA]</scope>
    <source>
        <strain evidence="5">FAFU-HL-1</strain>
        <tissue evidence="5">Leaf</tissue>
    </source>
</reference>
<dbReference type="SUPFAM" id="SSF48452">
    <property type="entry name" value="TPR-like"/>
    <property type="match status" value="1"/>
</dbReference>
<gene>
    <name evidence="5" type="ORF">SADUNF_Sadunf04G0010200</name>
</gene>